<feature type="signal peptide" evidence="1">
    <location>
        <begin position="1"/>
        <end position="29"/>
    </location>
</feature>
<keyword evidence="3" id="KW-1185">Reference proteome</keyword>
<comment type="caution">
    <text evidence="2">The sequence shown here is derived from an EMBL/GenBank/DDBJ whole genome shotgun (WGS) entry which is preliminary data.</text>
</comment>
<dbReference type="RefSeq" id="WP_124235300.1">
    <property type="nucleotide sequence ID" value="NZ_JBHUFI010000007.1"/>
</dbReference>
<dbReference type="SUPFAM" id="SSF109998">
    <property type="entry name" value="Triger factor/SurA peptide-binding domain-like"/>
    <property type="match status" value="1"/>
</dbReference>
<organism evidence="2 3">
    <name type="scientific">Aeromicrobium camelliae</name>
    <dbReference type="NCBI Taxonomy" id="1538144"/>
    <lineage>
        <taxon>Bacteria</taxon>
        <taxon>Bacillati</taxon>
        <taxon>Actinomycetota</taxon>
        <taxon>Actinomycetes</taxon>
        <taxon>Propionibacteriales</taxon>
        <taxon>Nocardioidaceae</taxon>
        <taxon>Aeromicrobium</taxon>
    </lineage>
</organism>
<accession>A0A3N6YJZ9</accession>
<evidence type="ECO:0000313" key="3">
    <source>
        <dbReference type="Proteomes" id="UP000275225"/>
    </source>
</evidence>
<feature type="chain" id="PRO_5018056104" evidence="1">
    <location>
        <begin position="30"/>
        <end position="211"/>
    </location>
</feature>
<dbReference type="OrthoDB" id="3747139at2"/>
<dbReference type="EMBL" id="RQJX01000001">
    <property type="protein sequence ID" value="RQN10104.1"/>
    <property type="molecule type" value="Genomic_DNA"/>
</dbReference>
<keyword evidence="1" id="KW-0732">Signal</keyword>
<gene>
    <name evidence="2" type="ORF">EHW97_01005</name>
</gene>
<evidence type="ECO:0000256" key="1">
    <source>
        <dbReference type="SAM" id="SignalP"/>
    </source>
</evidence>
<dbReference type="InterPro" id="IPR027304">
    <property type="entry name" value="Trigger_fact/SurA_dom_sf"/>
</dbReference>
<evidence type="ECO:0000313" key="2">
    <source>
        <dbReference type="EMBL" id="RQN10104.1"/>
    </source>
</evidence>
<reference evidence="2 3" key="1">
    <citation type="submission" date="2018-11" db="EMBL/GenBank/DDBJ databases">
        <authorList>
            <person name="Li F."/>
        </authorList>
    </citation>
    <scope>NUCLEOTIDE SEQUENCE [LARGE SCALE GENOMIC DNA]</scope>
    <source>
        <strain evidence="2 3">YS17T</strain>
    </source>
</reference>
<dbReference type="Proteomes" id="UP000275225">
    <property type="component" value="Unassembled WGS sequence"/>
</dbReference>
<dbReference type="PROSITE" id="PS51257">
    <property type="entry name" value="PROKAR_LIPOPROTEIN"/>
    <property type="match status" value="1"/>
</dbReference>
<sequence length="211" mass="21819">MSARSRLVVLAAAAAAALTACGPVQPGSAAVVGDARISMAEADEVSEGYCALSLATATAQGTSSLPNGDVRRQALSLLIIESVAEQVADDQGLTVPSAGLSDQETEQARQLFGERTDLVIATIARNERALAVARQLAERELGPRAEQMSEQELAQAGQQLLVERADELDIEIDPRFGMSGIGEVVAPTGSLSVPGPAVDGQELPEALTCRA</sequence>
<proteinExistence type="predicted"/>
<protein>
    <submittedName>
        <fullName evidence="2">Uncharacterized protein</fullName>
    </submittedName>
</protein>
<dbReference type="AlphaFoldDB" id="A0A3N6YJZ9"/>
<name>A0A3N6YJZ9_9ACTN</name>